<evidence type="ECO:0000313" key="2">
    <source>
        <dbReference type="Proteomes" id="UP000308886"/>
    </source>
</evidence>
<comment type="caution">
    <text evidence="1">The sequence shown here is derived from an EMBL/GenBank/DDBJ whole genome shotgun (WGS) entry which is preliminary data.</text>
</comment>
<accession>A0AC61QQN6</accession>
<reference evidence="1" key="1">
    <citation type="submission" date="2019-04" db="EMBL/GenBank/DDBJ databases">
        <title>Microbes associate with the intestines of laboratory mice.</title>
        <authorList>
            <person name="Navarre W."/>
            <person name="Wong E."/>
            <person name="Huang K."/>
            <person name="Tropini C."/>
            <person name="Ng K."/>
            <person name="Yu B."/>
        </authorList>
    </citation>
    <scope>NUCLEOTIDE SEQUENCE</scope>
    <source>
        <strain evidence="1">NM73_A23</strain>
    </source>
</reference>
<protein>
    <submittedName>
        <fullName evidence="1">Pectate lyase</fullName>
    </submittedName>
</protein>
<dbReference type="EMBL" id="SRZC01000009">
    <property type="protein sequence ID" value="TGX82483.1"/>
    <property type="molecule type" value="Genomic_DNA"/>
</dbReference>
<keyword evidence="1" id="KW-0456">Lyase</keyword>
<name>A0AC61QQN6_9BACT</name>
<proteinExistence type="predicted"/>
<dbReference type="Proteomes" id="UP000308886">
    <property type="component" value="Unassembled WGS sequence"/>
</dbReference>
<sequence>MKHKLLSMLLATLPVAALAQFDSAPAFPGAEGHGRYVTGGRGGKVVHVTNLNDNGPGSLREAVKGNERKIVVFDVGGVIALEKNLKIGQNTTVMGQTAPAPGITLRYYTVSPESNNIIRYLRFRRGQERDINDGADASYARGRTGIILDHCSFSWSIDEVASFYDNNNFTMQWCTVAESLTNPGHSKGAHGYGGIWGGKLASFHHNLIAHVSNRGPRFNGARNGWEGYKDNHLYSTYKWENPVQSEIVDFRNCLMYNAQGTCYGGPGGGQVNMVNNYYKAGPSGKGSQERVTTVSVAEAANSMTGNDEYFGMTSRYYISGNTTETTAGKKTPNRDWRGVSYGKGVSDINGDICSKDIHNFYGSSVKHVANENGEQCVPIRMEKPCPSGSVTTHTADKAYMKVIAHSGASLYRDDVDARYMKEVQAGTATYKGSVTQKPGLIDLVSDVNGYTEKNFGTSQRPTDFDTDNDGIADEWERAHGLSVGTDNSATFTLDKRGWYTDLEVYCHTLVDAVTKAERSDAESSFEEYYPMK</sequence>
<organism evidence="1 2">
    <name type="scientific">Palleniella muris</name>
    <dbReference type="NCBI Taxonomy" id="3038145"/>
    <lineage>
        <taxon>Bacteria</taxon>
        <taxon>Pseudomonadati</taxon>
        <taxon>Bacteroidota</taxon>
        <taxon>Bacteroidia</taxon>
        <taxon>Bacteroidales</taxon>
        <taxon>Prevotellaceae</taxon>
        <taxon>Palleniella</taxon>
    </lineage>
</organism>
<gene>
    <name evidence="1" type="ORF">E5358_06860</name>
</gene>
<keyword evidence="2" id="KW-1185">Reference proteome</keyword>
<evidence type="ECO:0000313" key="1">
    <source>
        <dbReference type="EMBL" id="TGX82483.1"/>
    </source>
</evidence>